<feature type="compositionally biased region" description="Basic and acidic residues" evidence="6">
    <location>
        <begin position="181"/>
        <end position="204"/>
    </location>
</feature>
<organism evidence="7 8">
    <name type="scientific">Toxoplasma gondii VAND</name>
    <dbReference type="NCBI Taxonomy" id="933077"/>
    <lineage>
        <taxon>Eukaryota</taxon>
        <taxon>Sar</taxon>
        <taxon>Alveolata</taxon>
        <taxon>Apicomplexa</taxon>
        <taxon>Conoidasida</taxon>
        <taxon>Coccidia</taxon>
        <taxon>Eucoccidiorida</taxon>
        <taxon>Eimeriorina</taxon>
        <taxon>Sarcocystidae</taxon>
        <taxon>Toxoplasma</taxon>
    </lineage>
</organism>
<evidence type="ECO:0000256" key="5">
    <source>
        <dbReference type="ARBA" id="ARBA00023180"/>
    </source>
</evidence>
<dbReference type="Proteomes" id="UP000028840">
    <property type="component" value="Unassembled WGS sequence"/>
</dbReference>
<comment type="similarity">
    <text evidence="1">Belongs to the peptidase S28 family.</text>
</comment>
<name>A0A086Q1Y2_TOXGO</name>
<sequence length="740" mass="82054">MAVPRCRSASNPGRRSGVCRSARLPLRLLFTCTCVFASLFFAANPVEATGWFFRFLPIQREEHLRLEGLKASGTPPQAGRHAREEESARARGEEKERDREASASEGGEKRRDGGDGGLRVIQEKETGRGSDERSEEGRSSSNLLPGFLRRFLPSPSFQSGQVNLSTDQERRLETDTDTNEAGDRERREQWGGEGSRSRSREADRGELEVQEGWFLQPLDHGNPLVFNRLGHDAWRQKFYRAKRKRRSSKEEESTEVAGHAKTERQNDSLTDDAIRPIFVYIGGEGPLSSLEVKQGLLAEMGDIFGASLYALEHRYYGDSHPRPDSSVVNLQWLTSHQALGDLAAFVAHVKQQEAEEHPQDLAPEDVPVVVFGCSYPGSLAAYARAKYPASILGAVSSSSPVEASALFQAFDRVVQRVLPAACTAKVKAATAVVERRLFSGEEEAVKVAAKFGCGADVPMKTHDQRVALLYVIADAIAESVQYNRQPTRPWIEEVCACFSETASEREETHDNKGDKREKHDNEEDLVNALAKAVQLMLAKLKMTCKDSNLLQLTDTRLGPQASASARLWTWQSCAEYGYWQVAYKDSVRSHLIDLDWHMRMCNALFPLPSGSKFSTDVVAETNVWSGDKLVAGVGAATNIHFTNGENDPWAPLSVTEVSPVVVDRQGLSSFTIQDGSHCNDFYAYGGTEPVAVTEAKARIQNAIRAWLEDFRERREQQKRKVDPPLTKTFSATSVGGDSEL</sequence>
<dbReference type="AlphaFoldDB" id="A0A086Q1Y2"/>
<reference evidence="7 8" key="2">
    <citation type="journal article" date="2015" name="Eukaryot. Cell">
        <title>Genetic mapping reveals that sinefungin resistance in Toxoplasma gondii is controlled by a putative amino acid transporter locus that can be used as a negative selectable marker.</title>
        <authorList>
            <person name="Behnke M.S."/>
            <person name="Khan A."/>
            <person name="Sibley L.D."/>
        </authorList>
    </citation>
    <scope>NUCLEOTIDE SEQUENCE [LARGE SCALE GENOMIC DNA]</scope>
    <source>
        <strain evidence="7 8">VAND</strain>
    </source>
</reference>
<dbReference type="VEuPathDB" id="ToxoDB:TGVAND_254010"/>
<feature type="compositionally biased region" description="Polar residues" evidence="6">
    <location>
        <begin position="727"/>
        <end position="740"/>
    </location>
</feature>
<feature type="region of interest" description="Disordered" evidence="6">
    <location>
        <begin position="70"/>
        <end position="204"/>
    </location>
</feature>
<keyword evidence="7" id="KW-0121">Carboxypeptidase</keyword>
<evidence type="ECO:0000256" key="3">
    <source>
        <dbReference type="ARBA" id="ARBA00022729"/>
    </source>
</evidence>
<protein>
    <submittedName>
        <fullName evidence="7">Serine carboxypeptidase s28 protein</fullName>
        <ecNumber evidence="7">3.4.16.2</ecNumber>
    </submittedName>
</protein>
<dbReference type="Gene3D" id="1.20.120.980">
    <property type="entry name" value="Serine carboxypeptidase S28, SKS domain"/>
    <property type="match status" value="1"/>
</dbReference>
<dbReference type="PANTHER" id="PTHR11010:SF11">
    <property type="entry name" value="THYMUS-SPECIFIC SERINE PROTEASE"/>
    <property type="match status" value="1"/>
</dbReference>
<dbReference type="Gene3D" id="3.40.50.1820">
    <property type="entry name" value="alpha/beta hydrolase"/>
    <property type="match status" value="1"/>
</dbReference>
<feature type="compositionally biased region" description="Basic and acidic residues" evidence="6">
    <location>
        <begin position="81"/>
        <end position="114"/>
    </location>
</feature>
<dbReference type="SUPFAM" id="SSF53474">
    <property type="entry name" value="alpha/beta-Hydrolases"/>
    <property type="match status" value="1"/>
</dbReference>
<dbReference type="InterPro" id="IPR042269">
    <property type="entry name" value="Ser_carbopepase_S28_SKS"/>
</dbReference>
<evidence type="ECO:0000256" key="2">
    <source>
        <dbReference type="ARBA" id="ARBA00022670"/>
    </source>
</evidence>
<dbReference type="EMBL" id="AEYJ02000879">
    <property type="protein sequence ID" value="KFH06614.1"/>
    <property type="molecule type" value="Genomic_DNA"/>
</dbReference>
<feature type="compositionally biased region" description="Basic and acidic residues" evidence="6">
    <location>
        <begin position="121"/>
        <end position="138"/>
    </location>
</feature>
<dbReference type="InterPro" id="IPR029058">
    <property type="entry name" value="AB_hydrolase_fold"/>
</dbReference>
<dbReference type="GO" id="GO:0008239">
    <property type="term" value="F:dipeptidyl-peptidase activity"/>
    <property type="evidence" value="ECO:0007669"/>
    <property type="project" value="TreeGrafter"/>
</dbReference>
<evidence type="ECO:0000256" key="6">
    <source>
        <dbReference type="SAM" id="MobiDB-lite"/>
    </source>
</evidence>
<dbReference type="OrthoDB" id="330834at2759"/>
<feature type="region of interest" description="Disordered" evidence="6">
    <location>
        <begin position="715"/>
        <end position="740"/>
    </location>
</feature>
<evidence type="ECO:0000256" key="1">
    <source>
        <dbReference type="ARBA" id="ARBA00011079"/>
    </source>
</evidence>
<feature type="compositionally biased region" description="Polar residues" evidence="6">
    <location>
        <begin position="155"/>
        <end position="166"/>
    </location>
</feature>
<keyword evidence="3" id="KW-0732">Signal</keyword>
<dbReference type="EC" id="3.4.16.2" evidence="7"/>
<evidence type="ECO:0000313" key="7">
    <source>
        <dbReference type="EMBL" id="KFH06614.1"/>
    </source>
</evidence>
<keyword evidence="5" id="KW-0325">Glycoprotein</keyword>
<dbReference type="PANTHER" id="PTHR11010">
    <property type="entry name" value="PROTEASE S28 PRO-X CARBOXYPEPTIDASE-RELATED"/>
    <property type="match status" value="1"/>
</dbReference>
<reference evidence="7 8" key="1">
    <citation type="submission" date="2014-08" db="EMBL/GenBank/DDBJ databases">
        <authorList>
            <person name="Sibley D."/>
            <person name="Venepally P."/>
            <person name="Karamycheva S."/>
            <person name="Hadjithomas M."/>
            <person name="Khan A."/>
            <person name="Brunk B."/>
            <person name="Roos D."/>
            <person name="Caler E."/>
            <person name="Lorenzi H."/>
        </authorList>
    </citation>
    <scope>NUCLEOTIDE SEQUENCE [LARGE SCALE GENOMIC DNA]</scope>
    <source>
        <strain evidence="7 8">VAND</strain>
    </source>
</reference>
<keyword evidence="2" id="KW-0645">Protease</keyword>
<dbReference type="InterPro" id="IPR008758">
    <property type="entry name" value="Peptidase_S28"/>
</dbReference>
<dbReference type="GO" id="GO:0004185">
    <property type="term" value="F:serine-type carboxypeptidase activity"/>
    <property type="evidence" value="ECO:0007669"/>
    <property type="project" value="UniProtKB-EC"/>
</dbReference>
<keyword evidence="4 7" id="KW-0378">Hydrolase</keyword>
<dbReference type="GO" id="GO:0006508">
    <property type="term" value="P:proteolysis"/>
    <property type="evidence" value="ECO:0007669"/>
    <property type="project" value="UniProtKB-KW"/>
</dbReference>
<evidence type="ECO:0000313" key="8">
    <source>
        <dbReference type="Proteomes" id="UP000028840"/>
    </source>
</evidence>
<comment type="caution">
    <text evidence="7">The sequence shown here is derived from an EMBL/GenBank/DDBJ whole genome shotgun (WGS) entry which is preliminary data.</text>
</comment>
<dbReference type="Pfam" id="PF05577">
    <property type="entry name" value="Peptidase_S28"/>
    <property type="match status" value="1"/>
</dbReference>
<evidence type="ECO:0000256" key="4">
    <source>
        <dbReference type="ARBA" id="ARBA00022801"/>
    </source>
</evidence>
<gene>
    <name evidence="7" type="ORF">TGVAND_254010</name>
</gene>
<accession>A0A086Q1Y2</accession>
<proteinExistence type="inferred from homology"/>
<feature type="region of interest" description="Disordered" evidence="6">
    <location>
        <begin position="244"/>
        <end position="268"/>
    </location>
</feature>